<dbReference type="EMBL" id="FNTD01000004">
    <property type="protein sequence ID" value="SEB91210.1"/>
    <property type="molecule type" value="Genomic_DNA"/>
</dbReference>
<evidence type="ECO:0000313" key="3">
    <source>
        <dbReference type="EMBL" id="SEB91210.1"/>
    </source>
</evidence>
<dbReference type="InterPro" id="IPR041698">
    <property type="entry name" value="Methyltransf_25"/>
</dbReference>
<name>A0A1H4N6Y9_9ACTN</name>
<evidence type="ECO:0000259" key="2">
    <source>
        <dbReference type="Pfam" id="PF13649"/>
    </source>
</evidence>
<accession>A0A1H4N6Y9</accession>
<dbReference type="GO" id="GO:0008168">
    <property type="term" value="F:methyltransferase activity"/>
    <property type="evidence" value="ECO:0007669"/>
    <property type="project" value="UniProtKB-KW"/>
</dbReference>
<feature type="domain" description="Methyltransferase" evidence="2">
    <location>
        <begin position="74"/>
        <end position="172"/>
    </location>
</feature>
<keyword evidence="3" id="KW-0489">Methyltransferase</keyword>
<dbReference type="Gene3D" id="3.40.50.150">
    <property type="entry name" value="Vaccinia Virus protein VP39"/>
    <property type="match status" value="1"/>
</dbReference>
<reference evidence="3 4" key="1">
    <citation type="submission" date="2016-10" db="EMBL/GenBank/DDBJ databases">
        <authorList>
            <person name="de Groot N.N."/>
        </authorList>
    </citation>
    <scope>NUCLEOTIDE SEQUENCE [LARGE SCALE GENOMIC DNA]</scope>
    <source>
        <strain evidence="3 4">DSM 40306</strain>
    </source>
</reference>
<sequence>MHTQTSTPLRSAPGPDLAPPAATVSPAPPDRLPGLECLAPLTAEDVWLQDALLGPFSGDILDYLALARATGGPVLDLGSGAGRLAVPLARHGFTVEAVDRDRRSLHRLLDWARRVGPGVRERITATRADLLRLRLRRSYQLALMAGTMITAVPPWSRPRVLREIAEHLGPDGALAFDYTAHDAAGLIEHPHRAWSFEVPRFDGTAEWVVVRQDFDPVAMREHITYAIERSEQDHVRAASVTTDKWVVNRADLHRELGAAGLCVADERQHRLDERTRSVLLVCRVRS</sequence>
<dbReference type="STRING" id="67331.SAMN04490357_0706"/>
<dbReference type="GeneID" id="95509975"/>
<evidence type="ECO:0000256" key="1">
    <source>
        <dbReference type="SAM" id="MobiDB-lite"/>
    </source>
</evidence>
<protein>
    <submittedName>
        <fullName evidence="3">Methyltransferase domain-containing protein</fullName>
    </submittedName>
</protein>
<organism evidence="3 4">
    <name type="scientific">Streptomyces misionensis</name>
    <dbReference type="NCBI Taxonomy" id="67331"/>
    <lineage>
        <taxon>Bacteria</taxon>
        <taxon>Bacillati</taxon>
        <taxon>Actinomycetota</taxon>
        <taxon>Actinomycetes</taxon>
        <taxon>Kitasatosporales</taxon>
        <taxon>Streptomycetaceae</taxon>
        <taxon>Streptomyces</taxon>
    </lineage>
</organism>
<dbReference type="RefSeq" id="WP_074990544.1">
    <property type="nucleotide sequence ID" value="NZ_FNTD01000004.1"/>
</dbReference>
<proteinExistence type="predicted"/>
<feature type="region of interest" description="Disordered" evidence="1">
    <location>
        <begin position="1"/>
        <end position="29"/>
    </location>
</feature>
<dbReference type="CDD" id="cd02440">
    <property type="entry name" value="AdoMet_MTases"/>
    <property type="match status" value="1"/>
</dbReference>
<dbReference type="AlphaFoldDB" id="A0A1H4N6Y9"/>
<dbReference type="GO" id="GO:0032259">
    <property type="term" value="P:methylation"/>
    <property type="evidence" value="ECO:0007669"/>
    <property type="project" value="UniProtKB-KW"/>
</dbReference>
<dbReference type="InterPro" id="IPR029063">
    <property type="entry name" value="SAM-dependent_MTases_sf"/>
</dbReference>
<dbReference type="SUPFAM" id="SSF53335">
    <property type="entry name" value="S-adenosyl-L-methionine-dependent methyltransferases"/>
    <property type="match status" value="1"/>
</dbReference>
<dbReference type="Pfam" id="PF13649">
    <property type="entry name" value="Methyltransf_25"/>
    <property type="match status" value="1"/>
</dbReference>
<evidence type="ECO:0000313" key="4">
    <source>
        <dbReference type="Proteomes" id="UP000182375"/>
    </source>
</evidence>
<gene>
    <name evidence="3" type="ORF">SAMN04490357_0706</name>
</gene>
<keyword evidence="3" id="KW-0808">Transferase</keyword>
<dbReference type="Proteomes" id="UP000182375">
    <property type="component" value="Unassembled WGS sequence"/>
</dbReference>